<accession>K1XKE7</accession>
<dbReference type="GO" id="GO:0005737">
    <property type="term" value="C:cytoplasm"/>
    <property type="evidence" value="ECO:0007669"/>
    <property type="project" value="UniProtKB-ARBA"/>
</dbReference>
<dbReference type="SUPFAM" id="SSF54565">
    <property type="entry name" value="Ribosomal protein S16"/>
    <property type="match status" value="1"/>
</dbReference>
<keyword evidence="2" id="KW-0687">Ribonucleoprotein</keyword>
<dbReference type="AlphaFoldDB" id="K1XKE7"/>
<protein>
    <recommendedName>
        <fullName evidence="3">30S ribosomal protein S16</fullName>
    </recommendedName>
</protein>
<evidence type="ECO:0000256" key="2">
    <source>
        <dbReference type="ARBA" id="ARBA00023274"/>
    </source>
</evidence>
<dbReference type="PANTHER" id="PTHR12919:SF20">
    <property type="entry name" value="SMALL RIBOSOMAL SUBUNIT PROTEIN BS16M"/>
    <property type="match status" value="1"/>
</dbReference>
<keyword evidence="1" id="KW-0689">Ribosomal protein</keyword>
<proteinExistence type="predicted"/>
<gene>
    <name evidence="4" type="ORF">ACD_80C00012G0023</name>
</gene>
<dbReference type="EMBL" id="AMFJ01036019">
    <property type="protein sequence ID" value="EKD25607.1"/>
    <property type="molecule type" value="Genomic_DNA"/>
</dbReference>
<evidence type="ECO:0000256" key="1">
    <source>
        <dbReference type="ARBA" id="ARBA00022980"/>
    </source>
</evidence>
<dbReference type="GO" id="GO:0003735">
    <property type="term" value="F:structural constituent of ribosome"/>
    <property type="evidence" value="ECO:0007669"/>
    <property type="project" value="InterPro"/>
</dbReference>
<dbReference type="InterPro" id="IPR023803">
    <property type="entry name" value="Ribosomal_bS16_dom_sf"/>
</dbReference>
<dbReference type="NCBIfam" id="TIGR00002">
    <property type="entry name" value="S16"/>
    <property type="match status" value="1"/>
</dbReference>
<name>K1XKE7_9BACT</name>
<comment type="caution">
    <text evidence="4">The sequence shown here is derived from an EMBL/GenBank/DDBJ whole genome shotgun (WGS) entry which is preliminary data.</text>
</comment>
<dbReference type="GO" id="GO:0006412">
    <property type="term" value="P:translation"/>
    <property type="evidence" value="ECO:0007669"/>
    <property type="project" value="InterPro"/>
</dbReference>
<organism evidence="4">
    <name type="scientific">uncultured bacterium</name>
    <name type="common">gcode 4</name>
    <dbReference type="NCBI Taxonomy" id="1234023"/>
    <lineage>
        <taxon>Bacteria</taxon>
        <taxon>environmental samples</taxon>
    </lineage>
</organism>
<dbReference type="PANTHER" id="PTHR12919">
    <property type="entry name" value="30S RIBOSOMAL PROTEIN S16"/>
    <property type="match status" value="1"/>
</dbReference>
<evidence type="ECO:0000313" key="4">
    <source>
        <dbReference type="EMBL" id="EKD25607.1"/>
    </source>
</evidence>
<sequence>MLVIRLSRHWRKNLAIYRVVLSEHTKPVKFWYKEVLWSYDPQKHEFKADVESIISWIGKWAQPSERVAKLLLKETKDELFNKFIEHRERKGTTKKEEKK</sequence>
<reference evidence="4" key="1">
    <citation type="journal article" date="2012" name="Science">
        <title>Fermentation, hydrogen, and sulfur metabolism in multiple uncultivated bacterial phyla.</title>
        <authorList>
            <person name="Wrighton K.C."/>
            <person name="Thomas B.C."/>
            <person name="Sharon I."/>
            <person name="Miller C.S."/>
            <person name="Castelle C.J."/>
            <person name="VerBerkmoes N.C."/>
            <person name="Wilkins M.J."/>
            <person name="Hettich R.L."/>
            <person name="Lipton M.S."/>
            <person name="Williams K.H."/>
            <person name="Long P.E."/>
            <person name="Banfield J.F."/>
        </authorList>
    </citation>
    <scope>NUCLEOTIDE SEQUENCE [LARGE SCALE GENOMIC DNA]</scope>
</reference>
<dbReference type="Pfam" id="PF00886">
    <property type="entry name" value="Ribosomal_S16"/>
    <property type="match status" value="1"/>
</dbReference>
<dbReference type="Gene3D" id="3.30.1320.10">
    <property type="match status" value="1"/>
</dbReference>
<evidence type="ECO:0000256" key="3">
    <source>
        <dbReference type="ARBA" id="ARBA00035310"/>
    </source>
</evidence>
<dbReference type="GO" id="GO:0015935">
    <property type="term" value="C:small ribosomal subunit"/>
    <property type="evidence" value="ECO:0007669"/>
    <property type="project" value="TreeGrafter"/>
</dbReference>
<dbReference type="InterPro" id="IPR000307">
    <property type="entry name" value="Ribosomal_bS16"/>
</dbReference>